<keyword evidence="2" id="KW-0418">Kinase</keyword>
<keyword evidence="2" id="KW-0808">Transferase</keyword>
<dbReference type="InterPro" id="IPR011009">
    <property type="entry name" value="Kinase-like_dom_sf"/>
</dbReference>
<dbReference type="AlphaFoldDB" id="A0A2P4Z9K0"/>
<dbReference type="RefSeq" id="XP_018660970.1">
    <property type="nucleotide sequence ID" value="XM_018805780.1"/>
</dbReference>
<dbReference type="Proteomes" id="UP000054821">
    <property type="component" value="Unassembled WGS sequence"/>
</dbReference>
<keyword evidence="3" id="KW-1185">Reference proteome</keyword>
<sequence>MAPRSEKSQLKRPHGSLPEEGTDTKKPRRSDRLAQADPDKTPVSRELQLPSPVTNNATDGSGELPQDHTATPPVAVAGELTPRKAPESQALSSPPQDTQPLSQYVDRHPALSEDVVDELKEGVWGYLVPLDPKYGDKPLVLKKRVACPVGDAIEATSETEKKDKDDTSAPAKEEEEYEKTKVKGVSAGGYLIGRHAECVDLIDSMLIVDPERRYTIDQCLKHPWLVSGAPAVNDSTGGLVGGIEGLEVNRRAPVRERTLLSSLNSVSITARLDGGNDGTPIKVFSKNKHAAANASQEAGPAHQRAPEEFIEMGGKGDQVLFAEDETSIYPAGDIAAKKADGKPNGK</sequence>
<feature type="region of interest" description="Disordered" evidence="1">
    <location>
        <begin position="156"/>
        <end position="176"/>
    </location>
</feature>
<reference evidence="2 3" key="1">
    <citation type="journal article" date="2016" name="Genome Announc.">
        <title>Draft Whole-Genome Sequence of Trichoderma gamsii T6085, a Promising Biocontrol Agent of Fusarium Head Blight on Wheat.</title>
        <authorList>
            <person name="Baroncelli R."/>
            <person name="Zapparata A."/>
            <person name="Piaggeschi G."/>
            <person name="Sarrocco S."/>
            <person name="Vannacci G."/>
        </authorList>
    </citation>
    <scope>NUCLEOTIDE SEQUENCE [LARGE SCALE GENOMIC DNA]</scope>
    <source>
        <strain evidence="2 3">T6085</strain>
    </source>
</reference>
<organism evidence="2 3">
    <name type="scientific">Trichoderma gamsii</name>
    <dbReference type="NCBI Taxonomy" id="398673"/>
    <lineage>
        <taxon>Eukaryota</taxon>
        <taxon>Fungi</taxon>
        <taxon>Dikarya</taxon>
        <taxon>Ascomycota</taxon>
        <taxon>Pezizomycotina</taxon>
        <taxon>Sordariomycetes</taxon>
        <taxon>Hypocreomycetidae</taxon>
        <taxon>Hypocreales</taxon>
        <taxon>Hypocreaceae</taxon>
        <taxon>Trichoderma</taxon>
    </lineage>
</organism>
<gene>
    <name evidence="2" type="ORF">TGAM01_v210135</name>
</gene>
<dbReference type="GO" id="GO:0016301">
    <property type="term" value="F:kinase activity"/>
    <property type="evidence" value="ECO:0007669"/>
    <property type="project" value="UniProtKB-KW"/>
</dbReference>
<evidence type="ECO:0000313" key="2">
    <source>
        <dbReference type="EMBL" id="PON20955.1"/>
    </source>
</evidence>
<accession>A0A2P4Z9K0</accession>
<evidence type="ECO:0000313" key="3">
    <source>
        <dbReference type="Proteomes" id="UP000054821"/>
    </source>
</evidence>
<evidence type="ECO:0000256" key="1">
    <source>
        <dbReference type="SAM" id="MobiDB-lite"/>
    </source>
</evidence>
<dbReference type="GeneID" id="29985863"/>
<protein>
    <submittedName>
        <fullName evidence="2">CAMK/RAD53 protein kinase</fullName>
    </submittedName>
</protein>
<dbReference type="Gene3D" id="1.10.510.10">
    <property type="entry name" value="Transferase(Phosphotransferase) domain 1"/>
    <property type="match status" value="1"/>
</dbReference>
<dbReference type="STRING" id="398673.A0A2P4Z9K0"/>
<feature type="compositionally biased region" description="Basic and acidic residues" evidence="1">
    <location>
        <begin position="22"/>
        <end position="43"/>
    </location>
</feature>
<dbReference type="EMBL" id="JPDN02000057">
    <property type="protein sequence ID" value="PON20955.1"/>
    <property type="molecule type" value="Genomic_DNA"/>
</dbReference>
<name>A0A2P4Z9K0_9HYPO</name>
<feature type="compositionally biased region" description="Polar residues" evidence="1">
    <location>
        <begin position="89"/>
        <end position="102"/>
    </location>
</feature>
<comment type="caution">
    <text evidence="2">The sequence shown here is derived from an EMBL/GenBank/DDBJ whole genome shotgun (WGS) entry which is preliminary data.</text>
</comment>
<proteinExistence type="predicted"/>
<dbReference type="SUPFAM" id="SSF56112">
    <property type="entry name" value="Protein kinase-like (PK-like)"/>
    <property type="match status" value="1"/>
</dbReference>
<feature type="region of interest" description="Disordered" evidence="1">
    <location>
        <begin position="1"/>
        <end position="102"/>
    </location>
</feature>
<feature type="compositionally biased region" description="Basic and acidic residues" evidence="1">
    <location>
        <begin position="158"/>
        <end position="167"/>
    </location>
</feature>